<gene>
    <name evidence="2" type="ORF">GO816_05940</name>
</gene>
<evidence type="ECO:0000259" key="1">
    <source>
        <dbReference type="Pfam" id="PF17648"/>
    </source>
</evidence>
<feature type="domain" description="Luciferase" evidence="1">
    <location>
        <begin position="60"/>
        <end position="121"/>
    </location>
</feature>
<dbReference type="Pfam" id="PF17648">
    <property type="entry name" value="Luciferase"/>
    <property type="match status" value="1"/>
</dbReference>
<proteinExistence type="predicted"/>
<protein>
    <recommendedName>
        <fullName evidence="1">Luciferase domain-containing protein</fullName>
    </recommendedName>
</protein>
<dbReference type="OrthoDB" id="708298at2"/>
<keyword evidence="3" id="KW-1185">Reference proteome</keyword>
<comment type="caution">
    <text evidence="2">The sequence shown here is derived from an EMBL/GenBank/DDBJ whole genome shotgun (WGS) entry which is preliminary data.</text>
</comment>
<evidence type="ECO:0000313" key="3">
    <source>
        <dbReference type="Proteomes" id="UP000434850"/>
    </source>
</evidence>
<reference evidence="2 3" key="1">
    <citation type="submission" date="2019-12" db="EMBL/GenBank/DDBJ databases">
        <title>Mucilaginibacter sp. HME9299 genome sequencing and assembly.</title>
        <authorList>
            <person name="Kang H."/>
            <person name="Kim H."/>
            <person name="Joh K."/>
        </authorList>
    </citation>
    <scope>NUCLEOTIDE SEQUENCE [LARGE SCALE GENOMIC DNA]</scope>
    <source>
        <strain evidence="2 3">HME9299</strain>
    </source>
</reference>
<accession>A0A6I4I6E9</accession>
<dbReference type="Proteomes" id="UP000434850">
    <property type="component" value="Unassembled WGS sequence"/>
</dbReference>
<dbReference type="EMBL" id="WQLA01000002">
    <property type="protein sequence ID" value="MVN90661.1"/>
    <property type="molecule type" value="Genomic_DNA"/>
</dbReference>
<sequence length="135" mass="15546">MKSVPLLPHLFDGLLRLHLLVFKPSVLSLIDEIETEVSKWKGVKITSHKYGGLQFNYKQKEIGHIHGNGMLDVLLNKTSKQYISDNKRVREHHSIKSSGWISFSIVSNNDVQMALKLLAMAYNLRYKNQSDLYIH</sequence>
<dbReference type="AlphaFoldDB" id="A0A6I4I6E9"/>
<dbReference type="RefSeq" id="WP_157540436.1">
    <property type="nucleotide sequence ID" value="NZ_WQLA01000002.1"/>
</dbReference>
<dbReference type="InterPro" id="IPR040841">
    <property type="entry name" value="Luciferase_dom"/>
</dbReference>
<evidence type="ECO:0000313" key="2">
    <source>
        <dbReference type="EMBL" id="MVN90661.1"/>
    </source>
</evidence>
<organism evidence="2 3">
    <name type="scientific">Mucilaginibacter aquatilis</name>
    <dbReference type="NCBI Taxonomy" id="1517760"/>
    <lineage>
        <taxon>Bacteria</taxon>
        <taxon>Pseudomonadati</taxon>
        <taxon>Bacteroidota</taxon>
        <taxon>Sphingobacteriia</taxon>
        <taxon>Sphingobacteriales</taxon>
        <taxon>Sphingobacteriaceae</taxon>
        <taxon>Mucilaginibacter</taxon>
    </lineage>
</organism>
<name>A0A6I4I6E9_9SPHI</name>